<dbReference type="Proteomes" id="UP000287198">
    <property type="component" value="Unassembled WGS sequence"/>
</dbReference>
<dbReference type="SUPFAM" id="SSF53474">
    <property type="entry name" value="alpha/beta-Hydrolases"/>
    <property type="match status" value="1"/>
</dbReference>
<dbReference type="InterPro" id="IPR049492">
    <property type="entry name" value="BD-FAE-like_dom"/>
</dbReference>
<reference evidence="5" key="1">
    <citation type="journal article" date="2018" name="Front. Microbiol.">
        <title>Genome-Based Analysis Reveals the Taxonomy and Diversity of the Family Idiomarinaceae.</title>
        <authorList>
            <person name="Liu Y."/>
            <person name="Lai Q."/>
            <person name="Shao Z."/>
        </authorList>
    </citation>
    <scope>NUCLEOTIDE SEQUENCE [LARGE SCALE GENOMIC DNA]</scope>
    <source>
        <strain evidence="5">BH195</strain>
    </source>
</reference>
<gene>
    <name evidence="4" type="ORF">CWI69_11260</name>
</gene>
<dbReference type="PANTHER" id="PTHR48081:SF33">
    <property type="entry name" value="KYNURENINE FORMAMIDASE"/>
    <property type="match status" value="1"/>
</dbReference>
<dbReference type="InterPro" id="IPR029058">
    <property type="entry name" value="AB_hydrolase_fold"/>
</dbReference>
<dbReference type="PANTHER" id="PTHR48081">
    <property type="entry name" value="AB HYDROLASE SUPERFAMILY PROTEIN C4A8.06C"/>
    <property type="match status" value="1"/>
</dbReference>
<accession>A0A432XSJ3</accession>
<keyword evidence="2" id="KW-0732">Signal</keyword>
<sequence length="280" mass="29991">MRSYKFLYSALAASLALAPLVCSATTDTHVKANVPYQAVTELSFQAPAQRLSYGDDPLQFIELWPGPTNSAPLILFIHGGCWLNAYDIKHTYAATSALQQVGYAVASLEYRRTGDNGGGWPGTWHDVQTAVQILAATPELQLEQRKVIAMGHSAGGHLALLAGNAFPDTIDHVVGLAAITDLASYTAADGGCQQAGVQFMAHATPADWQTANPSQQPVQLSVTLLQGKADSIVPIAQAENYAQHDLVQVVFDDNAGHFDWVHPGTTAWQQLLTTLEAIND</sequence>
<name>A0A432XSJ3_9GAMM</name>
<dbReference type="InterPro" id="IPR050300">
    <property type="entry name" value="GDXG_lipolytic_enzyme"/>
</dbReference>
<evidence type="ECO:0000256" key="2">
    <source>
        <dbReference type="SAM" id="SignalP"/>
    </source>
</evidence>
<feature type="chain" id="PRO_5019523906" evidence="2">
    <location>
        <begin position="25"/>
        <end position="280"/>
    </location>
</feature>
<dbReference type="AlphaFoldDB" id="A0A432XSJ3"/>
<evidence type="ECO:0000259" key="3">
    <source>
        <dbReference type="Pfam" id="PF20434"/>
    </source>
</evidence>
<dbReference type="RefSeq" id="WP_126764395.1">
    <property type="nucleotide sequence ID" value="NZ_JBHLTZ010000014.1"/>
</dbReference>
<keyword evidence="1 4" id="KW-0378">Hydrolase</keyword>
<feature type="domain" description="BD-FAE-like" evidence="3">
    <location>
        <begin position="68"/>
        <end position="241"/>
    </location>
</feature>
<dbReference type="OrthoDB" id="255603at2"/>
<proteinExistence type="predicted"/>
<evidence type="ECO:0000256" key="1">
    <source>
        <dbReference type="ARBA" id="ARBA00022801"/>
    </source>
</evidence>
<evidence type="ECO:0000313" key="5">
    <source>
        <dbReference type="Proteomes" id="UP000287198"/>
    </source>
</evidence>
<protein>
    <submittedName>
        <fullName evidence="4">Alpha/beta hydrolase</fullName>
    </submittedName>
</protein>
<keyword evidence="5" id="KW-1185">Reference proteome</keyword>
<dbReference type="EMBL" id="PIPW01000004">
    <property type="protein sequence ID" value="RUO51551.1"/>
    <property type="molecule type" value="Genomic_DNA"/>
</dbReference>
<feature type="signal peptide" evidence="2">
    <location>
        <begin position="1"/>
        <end position="24"/>
    </location>
</feature>
<dbReference type="Pfam" id="PF20434">
    <property type="entry name" value="BD-FAE"/>
    <property type="match status" value="1"/>
</dbReference>
<dbReference type="GO" id="GO:0016787">
    <property type="term" value="F:hydrolase activity"/>
    <property type="evidence" value="ECO:0007669"/>
    <property type="project" value="UniProtKB-KW"/>
</dbReference>
<dbReference type="Gene3D" id="3.40.50.1820">
    <property type="entry name" value="alpha/beta hydrolase"/>
    <property type="match status" value="1"/>
</dbReference>
<organism evidence="4 5">
    <name type="scientific">Pseudidiomarina halophila</name>
    <dbReference type="NCBI Taxonomy" id="1449799"/>
    <lineage>
        <taxon>Bacteria</taxon>
        <taxon>Pseudomonadati</taxon>
        <taxon>Pseudomonadota</taxon>
        <taxon>Gammaproteobacteria</taxon>
        <taxon>Alteromonadales</taxon>
        <taxon>Idiomarinaceae</taxon>
        <taxon>Pseudidiomarina</taxon>
    </lineage>
</organism>
<comment type="caution">
    <text evidence="4">The sequence shown here is derived from an EMBL/GenBank/DDBJ whole genome shotgun (WGS) entry which is preliminary data.</text>
</comment>
<evidence type="ECO:0000313" key="4">
    <source>
        <dbReference type="EMBL" id="RUO51551.1"/>
    </source>
</evidence>